<evidence type="ECO:0000256" key="2">
    <source>
        <dbReference type="ARBA" id="ARBA00023125"/>
    </source>
</evidence>
<sequence length="138" mass="15703">MTPEEMIEYQLAILLRHVTSTSIHKKIGVLDRSAYLLLHQIGKQGSASVKALADSSKLDISTVSRQTAALEQREYVYRIPDPNDGRSYSLKMTPYGEEQLAEHRKARAERISELTATWTPEERQVFGELLTKLNLNFL</sequence>
<keyword evidence="1" id="KW-0805">Transcription regulation</keyword>
<gene>
    <name evidence="5" type="ORF">EJQ19_09670</name>
</gene>
<protein>
    <submittedName>
        <fullName evidence="5">MarR family transcriptional regulator</fullName>
    </submittedName>
</protein>
<dbReference type="GO" id="GO:0006950">
    <property type="term" value="P:response to stress"/>
    <property type="evidence" value="ECO:0007669"/>
    <property type="project" value="TreeGrafter"/>
</dbReference>
<dbReference type="InterPro" id="IPR039422">
    <property type="entry name" value="MarR/SlyA-like"/>
</dbReference>
<dbReference type="GO" id="GO:0003677">
    <property type="term" value="F:DNA binding"/>
    <property type="evidence" value="ECO:0007669"/>
    <property type="project" value="UniProtKB-KW"/>
</dbReference>
<name>A0A430JG01_9BACL</name>
<dbReference type="PANTHER" id="PTHR33164">
    <property type="entry name" value="TRANSCRIPTIONAL REGULATOR, MARR FAMILY"/>
    <property type="match status" value="1"/>
</dbReference>
<dbReference type="PROSITE" id="PS01117">
    <property type="entry name" value="HTH_MARR_1"/>
    <property type="match status" value="1"/>
</dbReference>
<comment type="caution">
    <text evidence="5">The sequence shown here is derived from an EMBL/GenBank/DDBJ whole genome shotgun (WGS) entry which is preliminary data.</text>
</comment>
<dbReference type="OrthoDB" id="2389730at2"/>
<dbReference type="InterPro" id="IPR036388">
    <property type="entry name" value="WH-like_DNA-bd_sf"/>
</dbReference>
<keyword evidence="3" id="KW-0804">Transcription</keyword>
<dbReference type="SUPFAM" id="SSF46785">
    <property type="entry name" value="Winged helix' DNA-binding domain"/>
    <property type="match status" value="1"/>
</dbReference>
<feature type="domain" description="HTH marR-type" evidence="4">
    <location>
        <begin position="8"/>
        <end position="135"/>
    </location>
</feature>
<dbReference type="Pfam" id="PF01047">
    <property type="entry name" value="MarR"/>
    <property type="match status" value="1"/>
</dbReference>
<dbReference type="AlphaFoldDB" id="A0A430JG01"/>
<dbReference type="InterPro" id="IPR000835">
    <property type="entry name" value="HTH_MarR-typ"/>
</dbReference>
<dbReference type="EMBL" id="RXHU01000024">
    <property type="protein sequence ID" value="RTE09959.1"/>
    <property type="molecule type" value="Genomic_DNA"/>
</dbReference>
<keyword evidence="6" id="KW-1185">Reference proteome</keyword>
<proteinExistence type="predicted"/>
<dbReference type="InterPro" id="IPR036390">
    <property type="entry name" value="WH_DNA-bd_sf"/>
</dbReference>
<dbReference type="Proteomes" id="UP000276128">
    <property type="component" value="Unassembled WGS sequence"/>
</dbReference>
<dbReference type="PROSITE" id="PS50995">
    <property type="entry name" value="HTH_MARR_2"/>
    <property type="match status" value="1"/>
</dbReference>
<reference evidence="5 6" key="1">
    <citation type="submission" date="2018-12" db="EMBL/GenBank/DDBJ databases">
        <title>Bacillus ochoae sp. nov., Paenibacillus whitsoniae sp. nov., Paenibacillus spiritus sp. nov. Isolated from the Mars Exploration Rover during spacecraft assembly.</title>
        <authorList>
            <person name="Seuylemezian A."/>
            <person name="Vaishampayan P."/>
        </authorList>
    </citation>
    <scope>NUCLEOTIDE SEQUENCE [LARGE SCALE GENOMIC DNA]</scope>
    <source>
        <strain evidence="5 6">MER 54</strain>
    </source>
</reference>
<evidence type="ECO:0000256" key="3">
    <source>
        <dbReference type="ARBA" id="ARBA00023163"/>
    </source>
</evidence>
<evidence type="ECO:0000259" key="4">
    <source>
        <dbReference type="PROSITE" id="PS50995"/>
    </source>
</evidence>
<keyword evidence="2" id="KW-0238">DNA-binding</keyword>
<evidence type="ECO:0000313" key="5">
    <source>
        <dbReference type="EMBL" id="RTE09959.1"/>
    </source>
</evidence>
<accession>A0A430JG01</accession>
<evidence type="ECO:0000313" key="6">
    <source>
        <dbReference type="Proteomes" id="UP000276128"/>
    </source>
</evidence>
<dbReference type="PANTHER" id="PTHR33164:SF57">
    <property type="entry name" value="MARR-FAMILY TRANSCRIPTIONAL REGULATOR"/>
    <property type="match status" value="1"/>
</dbReference>
<organism evidence="5 6">
    <name type="scientific">Paenibacillus whitsoniae</name>
    <dbReference type="NCBI Taxonomy" id="2496558"/>
    <lineage>
        <taxon>Bacteria</taxon>
        <taxon>Bacillati</taxon>
        <taxon>Bacillota</taxon>
        <taxon>Bacilli</taxon>
        <taxon>Bacillales</taxon>
        <taxon>Paenibacillaceae</taxon>
        <taxon>Paenibacillus</taxon>
    </lineage>
</organism>
<dbReference type="GO" id="GO:0003700">
    <property type="term" value="F:DNA-binding transcription factor activity"/>
    <property type="evidence" value="ECO:0007669"/>
    <property type="project" value="InterPro"/>
</dbReference>
<evidence type="ECO:0000256" key="1">
    <source>
        <dbReference type="ARBA" id="ARBA00023015"/>
    </source>
</evidence>
<dbReference type="InterPro" id="IPR023187">
    <property type="entry name" value="Tscrpt_reg_MarR-type_CS"/>
</dbReference>
<dbReference type="RefSeq" id="WP_126141005.1">
    <property type="nucleotide sequence ID" value="NZ_RXHU01000024.1"/>
</dbReference>
<dbReference type="Gene3D" id="1.10.10.10">
    <property type="entry name" value="Winged helix-like DNA-binding domain superfamily/Winged helix DNA-binding domain"/>
    <property type="match status" value="1"/>
</dbReference>
<dbReference type="SMART" id="SM00347">
    <property type="entry name" value="HTH_MARR"/>
    <property type="match status" value="1"/>
</dbReference>